<organism evidence="1">
    <name type="scientific">Ignisphaera aggregans</name>
    <dbReference type="NCBI Taxonomy" id="334771"/>
    <lineage>
        <taxon>Archaea</taxon>
        <taxon>Thermoproteota</taxon>
        <taxon>Thermoprotei</taxon>
        <taxon>Desulfurococcales</taxon>
        <taxon>Desulfurococcaceae</taxon>
        <taxon>Ignisphaera</taxon>
    </lineage>
</organism>
<evidence type="ECO:0000313" key="1">
    <source>
        <dbReference type="EMBL" id="HEM66957.1"/>
    </source>
</evidence>
<protein>
    <recommendedName>
        <fullName evidence="2">DUF5320 domain-containing protein</fullName>
    </recommendedName>
</protein>
<comment type="caution">
    <text evidence="1">The sequence shown here is derived from an EMBL/GenBank/DDBJ whole genome shotgun (WGS) entry which is preliminary data.</text>
</comment>
<reference evidence="1" key="1">
    <citation type="journal article" date="2020" name="mSystems">
        <title>Genome- and Community-Level Interaction Insights into Carbon Utilization and Element Cycling Functions of Hydrothermarchaeota in Hydrothermal Sediment.</title>
        <authorList>
            <person name="Zhou Z."/>
            <person name="Liu Y."/>
            <person name="Xu W."/>
            <person name="Pan J."/>
            <person name="Luo Z.H."/>
            <person name="Li M."/>
        </authorList>
    </citation>
    <scope>NUCLEOTIDE SEQUENCE [LARGE SCALE GENOMIC DNA]</scope>
    <source>
        <strain evidence="1">SpSt-125</strain>
    </source>
</reference>
<name>A0A7J2U3Q5_9CREN</name>
<dbReference type="EMBL" id="DSEU01000039">
    <property type="protein sequence ID" value="HEM66957.1"/>
    <property type="molecule type" value="Genomic_DNA"/>
</dbReference>
<dbReference type="AlphaFoldDB" id="A0A7J2U3Q5"/>
<evidence type="ECO:0008006" key="2">
    <source>
        <dbReference type="Google" id="ProtNLM"/>
    </source>
</evidence>
<accession>A0A7J2U3Q5</accession>
<sequence length="84" mass="10065">MGWWYYKPWPGHGPWSNLPPWERPGWVLGGWGRGYCWWLWRGAYPPTAPPPPPTPWLSKEDKIKYLEELKKYIDKRLEELKAGK</sequence>
<proteinExistence type="predicted"/>
<gene>
    <name evidence="1" type="ORF">ENO26_05250</name>
</gene>